<protein>
    <submittedName>
        <fullName evidence="6">Phosphoribose diphosphate:decaprenyl-phosphate phosphoribosyltransferase</fullName>
    </submittedName>
</protein>
<dbReference type="InterPro" id="IPR039653">
    <property type="entry name" value="Prenyltransferase"/>
</dbReference>
<feature type="transmembrane region" description="Helical" evidence="5">
    <location>
        <begin position="47"/>
        <end position="64"/>
    </location>
</feature>
<evidence type="ECO:0000256" key="4">
    <source>
        <dbReference type="ARBA" id="ARBA00023136"/>
    </source>
</evidence>
<evidence type="ECO:0000313" key="7">
    <source>
        <dbReference type="Proteomes" id="UP000034127"/>
    </source>
</evidence>
<dbReference type="GO" id="GO:0016765">
    <property type="term" value="F:transferase activity, transferring alkyl or aryl (other than methyl) groups"/>
    <property type="evidence" value="ECO:0007669"/>
    <property type="project" value="InterPro"/>
</dbReference>
<evidence type="ECO:0000256" key="5">
    <source>
        <dbReference type="SAM" id="Phobius"/>
    </source>
</evidence>
<evidence type="ECO:0000256" key="2">
    <source>
        <dbReference type="ARBA" id="ARBA00022692"/>
    </source>
</evidence>
<evidence type="ECO:0000313" key="6">
    <source>
        <dbReference type="EMBL" id="KKP67503.1"/>
    </source>
</evidence>
<evidence type="ECO:0000256" key="1">
    <source>
        <dbReference type="ARBA" id="ARBA00004141"/>
    </source>
</evidence>
<feature type="transmembrane region" description="Helical" evidence="5">
    <location>
        <begin position="85"/>
        <end position="106"/>
    </location>
</feature>
<dbReference type="PANTHER" id="PTHR11048:SF5">
    <property type="entry name" value="DECAPRENYL-PHOSPHATE PHOSPHORIBOSYLTRANSFERASE"/>
    <property type="match status" value="1"/>
</dbReference>
<dbReference type="InterPro" id="IPR044878">
    <property type="entry name" value="UbiA_sf"/>
</dbReference>
<comment type="caution">
    <text evidence="6">The sequence shown here is derived from an EMBL/GenBank/DDBJ whole genome shotgun (WGS) entry which is preliminary data.</text>
</comment>
<dbReference type="EMBL" id="LBPX01000013">
    <property type="protein sequence ID" value="KKP67503.1"/>
    <property type="molecule type" value="Genomic_DNA"/>
</dbReference>
<dbReference type="GO" id="GO:0016757">
    <property type="term" value="F:glycosyltransferase activity"/>
    <property type="evidence" value="ECO:0007669"/>
    <property type="project" value="UniProtKB-KW"/>
</dbReference>
<reference evidence="6 7" key="1">
    <citation type="journal article" date="2015" name="Nature">
        <title>rRNA introns, odd ribosomes, and small enigmatic genomes across a large radiation of phyla.</title>
        <authorList>
            <person name="Brown C.T."/>
            <person name="Hug L.A."/>
            <person name="Thomas B.C."/>
            <person name="Sharon I."/>
            <person name="Castelle C.J."/>
            <person name="Singh A."/>
            <person name="Wilkins M.J."/>
            <person name="Williams K.H."/>
            <person name="Banfield J.F."/>
        </authorList>
    </citation>
    <scope>NUCLEOTIDE SEQUENCE [LARGE SCALE GENOMIC DNA]</scope>
</reference>
<evidence type="ECO:0000256" key="3">
    <source>
        <dbReference type="ARBA" id="ARBA00022989"/>
    </source>
</evidence>
<keyword evidence="6" id="KW-0328">Glycosyltransferase</keyword>
<feature type="transmembrane region" description="Helical" evidence="5">
    <location>
        <begin position="150"/>
        <end position="176"/>
    </location>
</feature>
<organism evidence="6 7">
    <name type="scientific">Candidatus Roizmanbacteria bacterium GW2011_GWC2_35_12</name>
    <dbReference type="NCBI Taxonomy" id="1618485"/>
    <lineage>
        <taxon>Bacteria</taxon>
        <taxon>Candidatus Roizmaniibacteriota</taxon>
    </lineage>
</organism>
<dbReference type="Gene3D" id="1.10.357.140">
    <property type="entry name" value="UbiA prenyltransferase"/>
    <property type="match status" value="1"/>
</dbReference>
<dbReference type="PANTHER" id="PTHR11048">
    <property type="entry name" value="PRENYLTRANSFERASES"/>
    <property type="match status" value="1"/>
</dbReference>
<comment type="subcellular location">
    <subcellularLocation>
        <location evidence="1">Membrane</location>
        <topology evidence="1">Multi-pass membrane protein</topology>
    </subcellularLocation>
</comment>
<feature type="transmembrane region" description="Helical" evidence="5">
    <location>
        <begin position="112"/>
        <end position="129"/>
    </location>
</feature>
<feature type="transmembrane region" description="Helical" evidence="5">
    <location>
        <begin position="250"/>
        <end position="266"/>
    </location>
</feature>
<keyword evidence="4 5" id="KW-0472">Membrane</keyword>
<dbReference type="GO" id="GO:0009247">
    <property type="term" value="P:glycolipid biosynthetic process"/>
    <property type="evidence" value="ECO:0007669"/>
    <property type="project" value="TreeGrafter"/>
</dbReference>
<dbReference type="CDD" id="cd13963">
    <property type="entry name" value="PT_UbiA_2"/>
    <property type="match status" value="1"/>
</dbReference>
<proteinExistence type="predicted"/>
<name>A0A0G0BDE3_9BACT</name>
<accession>A0A0G0BDE3</accession>
<dbReference type="Proteomes" id="UP000034127">
    <property type="component" value="Unassembled WGS sequence"/>
</dbReference>
<feature type="transmembrane region" description="Helical" evidence="5">
    <location>
        <begin position="205"/>
        <end position="224"/>
    </location>
</feature>
<sequence length="306" mass="35627">MKRNKLFTYLRVLRVNQWIKNLVVFIAIIFSGQLFNLDLLVKTFQGFFIFCLLSSTSYVLNDIIDYPFDKKHAFKKNRPIAAGEISLPEASFILFVSTLVSLILALFFSLPFFFLSLFFILLHFLYSLFLKKHPVIDIFTISLSFSIRAYAGVIITGYHIPIWMMLTVFFMSLFMATVKRHAELVSHGREARASLYRYNEHFLDFLTYSAATSTIMSYSFYTYFEKLPPTKSIFGEYFSANFPDLEARKLLMITIPLVVYGITRYAQMLYEKYEGERPEKLITTDIPLVITILLWGAILISLIYVI</sequence>
<dbReference type="InterPro" id="IPR000537">
    <property type="entry name" value="UbiA_prenyltransferase"/>
</dbReference>
<gene>
    <name evidence="6" type="ORF">UR63_C0013G0037</name>
</gene>
<keyword evidence="6" id="KW-0808">Transferase</keyword>
<keyword evidence="2 5" id="KW-0812">Transmembrane</keyword>
<feature type="transmembrane region" description="Helical" evidence="5">
    <location>
        <begin position="21"/>
        <end position="41"/>
    </location>
</feature>
<feature type="transmembrane region" description="Helical" evidence="5">
    <location>
        <begin position="286"/>
        <end position="305"/>
    </location>
</feature>
<keyword evidence="3 5" id="KW-1133">Transmembrane helix</keyword>
<dbReference type="GO" id="GO:0005886">
    <property type="term" value="C:plasma membrane"/>
    <property type="evidence" value="ECO:0007669"/>
    <property type="project" value="TreeGrafter"/>
</dbReference>
<dbReference type="Pfam" id="PF01040">
    <property type="entry name" value="UbiA"/>
    <property type="match status" value="1"/>
</dbReference>
<dbReference type="AlphaFoldDB" id="A0A0G0BDE3"/>